<evidence type="ECO:0000313" key="2">
    <source>
        <dbReference type="Proteomes" id="UP000321378"/>
    </source>
</evidence>
<evidence type="ECO:0000313" key="1">
    <source>
        <dbReference type="EMBL" id="BBM51895.1"/>
    </source>
</evidence>
<dbReference type="Proteomes" id="UP000321378">
    <property type="component" value="Chromosome"/>
</dbReference>
<gene>
    <name evidence="1" type="ORF">JMUB3935_0873</name>
</gene>
<keyword evidence="1" id="KW-0030">Aminoacyl-tRNA synthetase</keyword>
<accession>A0A510KQ20</accession>
<dbReference type="RefSeq" id="WP_146996301.1">
    <property type="nucleotide sequence ID" value="NZ_AP019840.1"/>
</dbReference>
<keyword evidence="1" id="KW-0436">Ligase</keyword>
<name>A0A510KQ20_9FUSO</name>
<dbReference type="EMBL" id="AP019840">
    <property type="protein sequence ID" value="BBM51895.1"/>
    <property type="molecule type" value="Genomic_DNA"/>
</dbReference>
<proteinExistence type="predicted"/>
<reference evidence="1 2" key="1">
    <citation type="submission" date="2019-07" db="EMBL/GenBank/DDBJ databases">
        <title>Complete Genome Sequence of Leptotrichia trevisanii Strain JMUB3935.</title>
        <authorList>
            <person name="Watanabe S."/>
            <person name="Cui L."/>
        </authorList>
    </citation>
    <scope>NUCLEOTIDE SEQUENCE [LARGE SCALE GENOMIC DNA]</scope>
    <source>
        <strain evidence="1 2">JMUB3935</strain>
    </source>
</reference>
<protein>
    <submittedName>
        <fullName evidence="1">Phenylalanyl-tRNA synthetase beta subunit</fullName>
    </submittedName>
</protein>
<organism evidence="1 2">
    <name type="scientific">Leptotrichia trevisanii</name>
    <dbReference type="NCBI Taxonomy" id="109328"/>
    <lineage>
        <taxon>Bacteria</taxon>
        <taxon>Fusobacteriati</taxon>
        <taxon>Fusobacteriota</taxon>
        <taxon>Fusobacteriia</taxon>
        <taxon>Fusobacteriales</taxon>
        <taxon>Leptotrichiaceae</taxon>
        <taxon>Leptotrichia</taxon>
    </lineage>
</organism>
<dbReference type="GO" id="GO:0004812">
    <property type="term" value="F:aminoacyl-tRNA ligase activity"/>
    <property type="evidence" value="ECO:0007669"/>
    <property type="project" value="UniProtKB-KW"/>
</dbReference>
<dbReference type="AlphaFoldDB" id="A0A510KQ20"/>
<sequence>MINEVVLKKYFCEKRQDYTVLEILNLEGTENFNIVRQSKIGILDLKKNIVGIEFYNNNIEKIELQIMKEIFDENNIYIFDFNDINNPKILNKSLIIENINKNLFKFFQNRNEFSVQIHLTIYNLKKLISKKNYLEILLFTESPISFLFLDIYNQKFNYEKKIEIEYLINTLLIDEITPLKLIFKINEKYLDAENIKLNFKMDYDSNKMSKTLLISKIREKLNKKMWEKITFNLEIFGYYILDKNNFQIKEIEVIKILEVDGRKYSEYFKIDLEKK</sequence>